<keyword evidence="5" id="KW-0732">Signal</keyword>
<comment type="catalytic activity">
    <reaction evidence="5">
        <text>glucuronate acceptor + UDP-alpha-D-glucuronate = acceptor beta-D-glucuronoside + UDP + H(+)</text>
        <dbReference type="Rhea" id="RHEA:21032"/>
        <dbReference type="ChEBI" id="CHEBI:15378"/>
        <dbReference type="ChEBI" id="CHEBI:58052"/>
        <dbReference type="ChEBI" id="CHEBI:58223"/>
        <dbReference type="ChEBI" id="CHEBI:132367"/>
        <dbReference type="ChEBI" id="CHEBI:132368"/>
        <dbReference type="EC" id="2.4.1.17"/>
    </reaction>
</comment>
<dbReference type="InterPro" id="IPR002213">
    <property type="entry name" value="UDP_glucos_trans"/>
</dbReference>
<evidence type="ECO:0000256" key="4">
    <source>
        <dbReference type="RuleBase" id="RU003718"/>
    </source>
</evidence>
<sequence>MEVFLMLLSCLVISDAARILVMVPTPSFSHQVVFRPLITELVKRGHEVVYITTDPIFKNEERPANLTEIDVHDLSYEMWRNGFMKSKVTSGDKGDSKDQLALMGDLIIEIYEQQLLVDDVYKILTDKSQKFDLLVFEAYFAGLLGISHLIKAPVIQMSSLGPTGRTVRDIGASYHPLFYPTYFAQKLNNRSFWDKISELYYEYYIENHLSELNELAHAKFKKIYGADIPPLEELRNNIDMLFLNVHPIWDFNRPVPPNVIYMGGLHQKDKNELPQDLKSYLDSSKHGVIYISFGTNVDPGQLPAEKIQAMINALSKLPYDVLWKWNQDVLPGRTPNIRISKWLPQSDLLRHPKIKLFITQGGLQSTDEAINAGVPLIGMPMLADQWFNVEIYEHHKIGLGINFDALTEEKLKSAIDTIVNDNTYRQNVVHIRQIMHDQPQSPLERAVWWTEHVIRHSGARQLRAPAANMPWHQYYELEIVTYVLLALTTVTLSIILACYYVYTSVFGQFRTSIKMKTS</sequence>
<dbReference type="InterPro" id="IPR035595">
    <property type="entry name" value="UDP_glycos_trans_CS"/>
</dbReference>
<dbReference type="FunFam" id="3.40.50.2000:FF:000050">
    <property type="entry name" value="UDP-glucuronosyltransferase"/>
    <property type="match status" value="1"/>
</dbReference>
<comment type="caution">
    <text evidence="6">The sequence shown here is derived from an EMBL/GenBank/DDBJ whole genome shotgun (WGS) entry which is preliminary data.</text>
</comment>
<comment type="subcellular location">
    <subcellularLocation>
        <location evidence="5">Membrane</location>
        <topology evidence="5">Single-pass membrane protein</topology>
    </subcellularLocation>
</comment>
<evidence type="ECO:0000256" key="2">
    <source>
        <dbReference type="ARBA" id="ARBA00022676"/>
    </source>
</evidence>
<evidence type="ECO:0000313" key="7">
    <source>
        <dbReference type="Proteomes" id="UP001549921"/>
    </source>
</evidence>
<feature type="chain" id="PRO_5044527772" description="UDP-glucuronosyltransferase" evidence="5">
    <location>
        <begin position="17"/>
        <end position="518"/>
    </location>
</feature>
<dbReference type="PROSITE" id="PS00375">
    <property type="entry name" value="UDPGT"/>
    <property type="match status" value="1"/>
</dbReference>
<comment type="similarity">
    <text evidence="1 4">Belongs to the UDP-glycosyltransferase family.</text>
</comment>
<keyword evidence="5" id="KW-1133">Transmembrane helix</keyword>
<evidence type="ECO:0000313" key="6">
    <source>
        <dbReference type="EMBL" id="KAL0810834.1"/>
    </source>
</evidence>
<dbReference type="PANTHER" id="PTHR48043:SF159">
    <property type="entry name" value="EG:EG0003.4 PROTEIN-RELATED"/>
    <property type="match status" value="1"/>
</dbReference>
<dbReference type="EMBL" id="JBEDNZ010000025">
    <property type="protein sequence ID" value="KAL0810834.1"/>
    <property type="molecule type" value="Genomic_DNA"/>
</dbReference>
<dbReference type="PANTHER" id="PTHR48043">
    <property type="entry name" value="EG:EG0003.4 PROTEIN-RELATED"/>
    <property type="match status" value="1"/>
</dbReference>
<evidence type="ECO:0000256" key="3">
    <source>
        <dbReference type="ARBA" id="ARBA00022679"/>
    </source>
</evidence>
<proteinExistence type="inferred from homology"/>
<keyword evidence="5" id="KW-0472">Membrane</keyword>
<dbReference type="Pfam" id="PF00201">
    <property type="entry name" value="UDPGT"/>
    <property type="match status" value="1"/>
</dbReference>
<dbReference type="EC" id="2.4.1.17" evidence="5"/>
<dbReference type="AlphaFoldDB" id="A0ABD0S9V1"/>
<dbReference type="GO" id="GO:0016020">
    <property type="term" value="C:membrane"/>
    <property type="evidence" value="ECO:0007669"/>
    <property type="project" value="UniProtKB-SubCell"/>
</dbReference>
<dbReference type="Gene3D" id="3.40.50.2000">
    <property type="entry name" value="Glycogen Phosphorylase B"/>
    <property type="match status" value="2"/>
</dbReference>
<dbReference type="GO" id="GO:0015020">
    <property type="term" value="F:glucuronosyltransferase activity"/>
    <property type="evidence" value="ECO:0007669"/>
    <property type="project" value="UniProtKB-EC"/>
</dbReference>
<dbReference type="CDD" id="cd03784">
    <property type="entry name" value="GT1_Gtf-like"/>
    <property type="match status" value="1"/>
</dbReference>
<gene>
    <name evidence="6" type="ORF">ABMA28_010144</name>
</gene>
<feature type="transmembrane region" description="Helical" evidence="5">
    <location>
        <begin position="479"/>
        <end position="502"/>
    </location>
</feature>
<evidence type="ECO:0000256" key="5">
    <source>
        <dbReference type="RuleBase" id="RU362059"/>
    </source>
</evidence>
<protein>
    <recommendedName>
        <fullName evidence="5">UDP-glucuronosyltransferase</fullName>
        <ecNumber evidence="5">2.4.1.17</ecNumber>
    </recommendedName>
</protein>
<feature type="signal peptide" evidence="5">
    <location>
        <begin position="1"/>
        <end position="16"/>
    </location>
</feature>
<keyword evidence="5" id="KW-0812">Transmembrane</keyword>
<dbReference type="InterPro" id="IPR050271">
    <property type="entry name" value="UDP-glycosyltransferase"/>
</dbReference>
<reference evidence="6 7" key="1">
    <citation type="submission" date="2024-06" db="EMBL/GenBank/DDBJ databases">
        <title>A chromosome-level genome assembly of beet webworm, Loxostege sticticalis.</title>
        <authorList>
            <person name="Zhang Y."/>
        </authorList>
    </citation>
    <scope>NUCLEOTIDE SEQUENCE [LARGE SCALE GENOMIC DNA]</scope>
    <source>
        <strain evidence="6">AQ028</strain>
        <tissue evidence="6">Male pupae</tissue>
    </source>
</reference>
<dbReference type="SUPFAM" id="SSF53756">
    <property type="entry name" value="UDP-Glycosyltransferase/glycogen phosphorylase"/>
    <property type="match status" value="1"/>
</dbReference>
<keyword evidence="3 4" id="KW-0808">Transferase</keyword>
<organism evidence="6 7">
    <name type="scientific">Loxostege sticticalis</name>
    <name type="common">Beet webworm moth</name>
    <dbReference type="NCBI Taxonomy" id="481309"/>
    <lineage>
        <taxon>Eukaryota</taxon>
        <taxon>Metazoa</taxon>
        <taxon>Ecdysozoa</taxon>
        <taxon>Arthropoda</taxon>
        <taxon>Hexapoda</taxon>
        <taxon>Insecta</taxon>
        <taxon>Pterygota</taxon>
        <taxon>Neoptera</taxon>
        <taxon>Endopterygota</taxon>
        <taxon>Lepidoptera</taxon>
        <taxon>Glossata</taxon>
        <taxon>Ditrysia</taxon>
        <taxon>Pyraloidea</taxon>
        <taxon>Crambidae</taxon>
        <taxon>Pyraustinae</taxon>
        <taxon>Loxostege</taxon>
    </lineage>
</organism>
<name>A0ABD0S9V1_LOXSC</name>
<dbReference type="Proteomes" id="UP001549921">
    <property type="component" value="Unassembled WGS sequence"/>
</dbReference>
<evidence type="ECO:0000256" key="1">
    <source>
        <dbReference type="ARBA" id="ARBA00009995"/>
    </source>
</evidence>
<accession>A0ABD0S9V1</accession>
<keyword evidence="2 4" id="KW-0328">Glycosyltransferase</keyword>